<feature type="domain" description="Blue (type 1) copper" evidence="5">
    <location>
        <begin position="35"/>
        <end position="107"/>
    </location>
</feature>
<reference evidence="7 8" key="1">
    <citation type="submission" date="2018-05" db="EMBL/GenBank/DDBJ databases">
        <title>Genomic Encyclopedia of Archaeal and Bacterial Type Strains, Phase II (KMG-II): from individual species to whole genera.</title>
        <authorList>
            <person name="Goeker M."/>
        </authorList>
    </citation>
    <scope>NUCLEOTIDE SEQUENCE [LARGE SCALE GENOMIC DNA]</scope>
    <source>
        <strain evidence="7 8">DSM 22637</strain>
    </source>
</reference>
<feature type="signal peptide" evidence="4">
    <location>
        <begin position="1"/>
        <end position="18"/>
    </location>
</feature>
<dbReference type="InterPro" id="IPR052721">
    <property type="entry name" value="ET_Amicyanin"/>
</dbReference>
<dbReference type="InterPro" id="IPR008972">
    <property type="entry name" value="Cupredoxin"/>
</dbReference>
<protein>
    <submittedName>
        <fullName evidence="7">Putative secreted protein (Por secretion system target)</fullName>
    </submittedName>
</protein>
<gene>
    <name evidence="7" type="ORF">LX78_00953</name>
</gene>
<keyword evidence="2 4" id="KW-0732">Signal</keyword>
<evidence type="ECO:0000313" key="8">
    <source>
        <dbReference type="Proteomes" id="UP000245430"/>
    </source>
</evidence>
<dbReference type="Gene3D" id="2.60.40.420">
    <property type="entry name" value="Cupredoxins - blue copper proteins"/>
    <property type="match status" value="1"/>
</dbReference>
<evidence type="ECO:0000259" key="5">
    <source>
        <dbReference type="Pfam" id="PF00127"/>
    </source>
</evidence>
<comment type="caution">
    <text evidence="7">The sequence shown here is derived from an EMBL/GenBank/DDBJ whole genome shotgun (WGS) entry which is preliminary data.</text>
</comment>
<keyword evidence="1" id="KW-0479">Metal-binding</keyword>
<dbReference type="PANTHER" id="PTHR36507">
    <property type="entry name" value="BLL1555 PROTEIN"/>
    <property type="match status" value="1"/>
</dbReference>
<keyword evidence="8" id="KW-1185">Reference proteome</keyword>
<sequence length="197" mass="22082">MKTKLLMMLFFGICSLQAQTTHDLIWERNFTSPESDLTIETGDTVRWTWTDDLPHTVENDAGSTETFNSGTITGLNEVYTYTFTVEGVNPYLCGIHGAGNMSGIITVVDQLSVDEFDSSSLIMFPNPVITELQIKLPQNMSEGTITFFDLTGKQVLNQLINSGIKELSIDVSQLKSGMYFIKYQFGEILETRKLIIK</sequence>
<evidence type="ECO:0000256" key="2">
    <source>
        <dbReference type="ARBA" id="ARBA00022729"/>
    </source>
</evidence>
<dbReference type="RefSeq" id="WP_109681497.1">
    <property type="nucleotide sequence ID" value="NZ_QGGP01000002.1"/>
</dbReference>
<dbReference type="NCBIfam" id="TIGR04183">
    <property type="entry name" value="Por_Secre_tail"/>
    <property type="match status" value="1"/>
</dbReference>
<dbReference type="PANTHER" id="PTHR36507:SF1">
    <property type="entry name" value="BLL1555 PROTEIN"/>
    <property type="match status" value="1"/>
</dbReference>
<dbReference type="EMBL" id="QGGP01000002">
    <property type="protein sequence ID" value="PWK19605.1"/>
    <property type="molecule type" value="Genomic_DNA"/>
</dbReference>
<dbReference type="InterPro" id="IPR026444">
    <property type="entry name" value="Secre_tail"/>
</dbReference>
<dbReference type="SUPFAM" id="SSF49503">
    <property type="entry name" value="Cupredoxins"/>
    <property type="match status" value="1"/>
</dbReference>
<proteinExistence type="predicted"/>
<evidence type="ECO:0000259" key="6">
    <source>
        <dbReference type="Pfam" id="PF18962"/>
    </source>
</evidence>
<evidence type="ECO:0000256" key="1">
    <source>
        <dbReference type="ARBA" id="ARBA00022723"/>
    </source>
</evidence>
<accession>A0A316DNU1</accession>
<keyword evidence="3" id="KW-0186">Copper</keyword>
<dbReference type="AlphaFoldDB" id="A0A316DNU1"/>
<evidence type="ECO:0000313" key="7">
    <source>
        <dbReference type="EMBL" id="PWK19605.1"/>
    </source>
</evidence>
<dbReference type="Pfam" id="PF18962">
    <property type="entry name" value="Por_Secre_tail"/>
    <property type="match status" value="1"/>
</dbReference>
<dbReference type="Pfam" id="PF00127">
    <property type="entry name" value="Copper-bind"/>
    <property type="match status" value="1"/>
</dbReference>
<name>A0A316DNU1_9FLAO</name>
<evidence type="ECO:0000256" key="4">
    <source>
        <dbReference type="SAM" id="SignalP"/>
    </source>
</evidence>
<evidence type="ECO:0000256" key="3">
    <source>
        <dbReference type="ARBA" id="ARBA00023008"/>
    </source>
</evidence>
<dbReference type="OrthoDB" id="849076at2"/>
<feature type="domain" description="Secretion system C-terminal sorting" evidence="6">
    <location>
        <begin position="123"/>
        <end position="196"/>
    </location>
</feature>
<organism evidence="7 8">
    <name type="scientific">Xanthomarina spongicola</name>
    <dbReference type="NCBI Taxonomy" id="570520"/>
    <lineage>
        <taxon>Bacteria</taxon>
        <taxon>Pseudomonadati</taxon>
        <taxon>Bacteroidota</taxon>
        <taxon>Flavobacteriia</taxon>
        <taxon>Flavobacteriales</taxon>
        <taxon>Flavobacteriaceae</taxon>
        <taxon>Xanthomarina</taxon>
    </lineage>
</organism>
<dbReference type="GO" id="GO:0009055">
    <property type="term" value="F:electron transfer activity"/>
    <property type="evidence" value="ECO:0007669"/>
    <property type="project" value="InterPro"/>
</dbReference>
<dbReference type="InterPro" id="IPR000923">
    <property type="entry name" value="BlueCu_1"/>
</dbReference>
<dbReference type="Proteomes" id="UP000245430">
    <property type="component" value="Unassembled WGS sequence"/>
</dbReference>
<dbReference type="GO" id="GO:0005507">
    <property type="term" value="F:copper ion binding"/>
    <property type="evidence" value="ECO:0007669"/>
    <property type="project" value="InterPro"/>
</dbReference>
<feature type="chain" id="PRO_5016348895" evidence="4">
    <location>
        <begin position="19"/>
        <end position="197"/>
    </location>
</feature>